<accession>A0A448YNS4</accession>
<keyword evidence="7" id="KW-0249">Electron transport</keyword>
<dbReference type="InterPro" id="IPR013130">
    <property type="entry name" value="Fe3_Rdtase_TM_dom"/>
</dbReference>
<dbReference type="PANTHER" id="PTHR32361:SF9">
    <property type="entry name" value="FERRIC REDUCTASE TRANSMEMBRANE COMPONENT 3-RELATED"/>
    <property type="match status" value="1"/>
</dbReference>
<dbReference type="SUPFAM" id="SSF52343">
    <property type="entry name" value="Ferredoxin reductase-like, C-terminal NADP-linked domain"/>
    <property type="match status" value="1"/>
</dbReference>
<keyword evidence="12" id="KW-0325">Glycoprotein</keyword>
<dbReference type="GO" id="GO:0005886">
    <property type="term" value="C:plasma membrane"/>
    <property type="evidence" value="ECO:0007669"/>
    <property type="project" value="TreeGrafter"/>
</dbReference>
<evidence type="ECO:0000259" key="14">
    <source>
        <dbReference type="PROSITE" id="PS51384"/>
    </source>
</evidence>
<evidence type="ECO:0000256" key="13">
    <source>
        <dbReference type="SAM" id="Phobius"/>
    </source>
</evidence>
<dbReference type="EMBL" id="CAACVR010000023">
    <property type="protein sequence ID" value="VEU22541.1"/>
    <property type="molecule type" value="Genomic_DNA"/>
</dbReference>
<gene>
    <name evidence="15" type="ORF">BRENAR_LOCUS3272</name>
</gene>
<proteinExistence type="inferred from homology"/>
<feature type="transmembrane region" description="Helical" evidence="13">
    <location>
        <begin position="213"/>
        <end position="230"/>
    </location>
</feature>
<evidence type="ECO:0000256" key="1">
    <source>
        <dbReference type="ARBA" id="ARBA00004141"/>
    </source>
</evidence>
<evidence type="ECO:0000256" key="12">
    <source>
        <dbReference type="ARBA" id="ARBA00023180"/>
    </source>
</evidence>
<feature type="transmembrane region" description="Helical" evidence="13">
    <location>
        <begin position="250"/>
        <end position="267"/>
    </location>
</feature>
<dbReference type="GO" id="GO:0006826">
    <property type="term" value="P:iron ion transport"/>
    <property type="evidence" value="ECO:0007669"/>
    <property type="project" value="TreeGrafter"/>
</dbReference>
<dbReference type="InterPro" id="IPR017927">
    <property type="entry name" value="FAD-bd_FR_type"/>
</dbReference>
<dbReference type="PROSITE" id="PS51384">
    <property type="entry name" value="FAD_FR"/>
    <property type="match status" value="1"/>
</dbReference>
<comment type="similarity">
    <text evidence="2">Belongs to the ferric reductase (FRE) family.</text>
</comment>
<dbReference type="CDD" id="cd06186">
    <property type="entry name" value="NOX_Duox_like_FAD_NADP"/>
    <property type="match status" value="1"/>
</dbReference>
<dbReference type="Pfam" id="PF08030">
    <property type="entry name" value="NAD_binding_6"/>
    <property type="match status" value="1"/>
</dbReference>
<feature type="transmembrane region" description="Helical" evidence="13">
    <location>
        <begin position="133"/>
        <end position="154"/>
    </location>
</feature>
<evidence type="ECO:0000256" key="10">
    <source>
        <dbReference type="ARBA" id="ARBA00023065"/>
    </source>
</evidence>
<feature type="domain" description="FAD-binding FR-type" evidence="14">
    <location>
        <begin position="333"/>
        <end position="447"/>
    </location>
</feature>
<evidence type="ECO:0000313" key="15">
    <source>
        <dbReference type="EMBL" id="VEU22541.1"/>
    </source>
</evidence>
<keyword evidence="11 13" id="KW-0472">Membrane</keyword>
<keyword evidence="10" id="KW-0406">Ion transport</keyword>
<protein>
    <submittedName>
        <fullName evidence="15">DEKNAAC103548</fullName>
    </submittedName>
</protein>
<dbReference type="PANTHER" id="PTHR32361">
    <property type="entry name" value="FERRIC/CUPRIC REDUCTASE TRANSMEMBRANE COMPONENT"/>
    <property type="match status" value="1"/>
</dbReference>
<evidence type="ECO:0000256" key="7">
    <source>
        <dbReference type="ARBA" id="ARBA00022982"/>
    </source>
</evidence>
<evidence type="ECO:0000313" key="16">
    <source>
        <dbReference type="Proteomes" id="UP000290900"/>
    </source>
</evidence>
<feature type="transmembrane region" description="Helical" evidence="13">
    <location>
        <begin position="46"/>
        <end position="66"/>
    </location>
</feature>
<evidence type="ECO:0000256" key="9">
    <source>
        <dbReference type="ARBA" id="ARBA00023002"/>
    </source>
</evidence>
<evidence type="ECO:0000256" key="2">
    <source>
        <dbReference type="ARBA" id="ARBA00006278"/>
    </source>
</evidence>
<name>A0A448YNS4_BRENA</name>
<organism evidence="15 16">
    <name type="scientific">Brettanomyces naardenensis</name>
    <name type="common">Yeast</name>
    <dbReference type="NCBI Taxonomy" id="13370"/>
    <lineage>
        <taxon>Eukaryota</taxon>
        <taxon>Fungi</taxon>
        <taxon>Dikarya</taxon>
        <taxon>Ascomycota</taxon>
        <taxon>Saccharomycotina</taxon>
        <taxon>Pichiomycetes</taxon>
        <taxon>Pichiales</taxon>
        <taxon>Pichiaceae</taxon>
        <taxon>Brettanomyces</taxon>
    </lineage>
</organism>
<evidence type="ECO:0000256" key="5">
    <source>
        <dbReference type="ARBA" id="ARBA00022692"/>
    </source>
</evidence>
<keyword evidence="6" id="KW-0274">FAD</keyword>
<feature type="transmembrane region" description="Helical" evidence="13">
    <location>
        <begin position="279"/>
        <end position="300"/>
    </location>
</feature>
<keyword evidence="16" id="KW-1185">Reference proteome</keyword>
<feature type="transmembrane region" description="Helical" evidence="13">
    <location>
        <begin position="174"/>
        <end position="192"/>
    </location>
</feature>
<dbReference type="Proteomes" id="UP000290900">
    <property type="component" value="Unassembled WGS sequence"/>
</dbReference>
<dbReference type="Gene3D" id="3.40.50.80">
    <property type="entry name" value="Nucleotide-binding domain of ferredoxin-NADP reductase (FNR) module"/>
    <property type="match status" value="1"/>
</dbReference>
<evidence type="ECO:0000256" key="8">
    <source>
        <dbReference type="ARBA" id="ARBA00022989"/>
    </source>
</evidence>
<evidence type="ECO:0000256" key="4">
    <source>
        <dbReference type="ARBA" id="ARBA00022630"/>
    </source>
</evidence>
<dbReference type="SFLD" id="SFLDG01168">
    <property type="entry name" value="Ferric_reductase_subgroup_(FRE"/>
    <property type="match status" value="1"/>
</dbReference>
<keyword evidence="8 13" id="KW-1133">Transmembrane helix</keyword>
<dbReference type="AlphaFoldDB" id="A0A448YNS4"/>
<keyword evidence="4" id="KW-0285">Flavoprotein</keyword>
<dbReference type="SFLD" id="SFLDS00052">
    <property type="entry name" value="Ferric_Reductase_Domain"/>
    <property type="match status" value="1"/>
</dbReference>
<dbReference type="Pfam" id="PF08022">
    <property type="entry name" value="FAD_binding_8"/>
    <property type="match status" value="1"/>
</dbReference>
<evidence type="ECO:0000256" key="6">
    <source>
        <dbReference type="ARBA" id="ARBA00022827"/>
    </source>
</evidence>
<keyword evidence="9" id="KW-0560">Oxidoreductase</keyword>
<dbReference type="GO" id="GO:0015677">
    <property type="term" value="P:copper ion import"/>
    <property type="evidence" value="ECO:0007669"/>
    <property type="project" value="TreeGrafter"/>
</dbReference>
<keyword evidence="5 13" id="KW-0812">Transmembrane</keyword>
<dbReference type="InterPro" id="IPR013112">
    <property type="entry name" value="FAD-bd_8"/>
</dbReference>
<sequence length="665" mass="76193">MDQISNSTALRNPVIIPESAYNTSHLSVTTLMKQRSDSTYMGFALYGYWGLIFVLAAIINVAHWCFPYASEKFAKTRVVNWLRRHLICPQVIRPSFTSKLKTLTGKNLTSEAAARCNFGILESIYRTPVRVHALLLFIYACVVTVLCCTDYTIVTPNTIFRCPRGQKYVDYADRTGIIGTMQLPLVFLFASRNNPLTKITGLSYRTFQVFHKWISRITFVLLLLHCVFYLSYVRARGDYIARWGLLKWRMANTAFIAICITTAWGSVRRRYYEWFKSSHKILLVVFVVGAWYHCLTLGWIEYIAVSFSIWAADYICRLAKIASTGGILQAKCKVIYETEVIHNKRGTKSYKKVPHSLRMEVNHSGWWKPFPGVYCWVYFMRWNMFWQAHPFTVVSATAQQNFNQLVFIIRVKRGLTNVLAKFISSLPGSQCSIPILVEGPYGTNIPFKAYDHAVFVAGGVGMTVVYSIAMDLAQIYRAQVLRGQKEATEKSISIIWMVPNFESVTLFREEIERLRQFSDILQLQIFVTRKLQDPRLKKMVAKYEKEQSSEALVATKGSEPEVIDYISESSRSDRESRRDGRLIQKVETKKLLEDLLRKNGNSSVSIEFNEKPDLTSAVHNIYTLAGPTAVIACGPSTLNADVRVVTVECLKKHRSVEYFEQELLW</sequence>
<comment type="subcellular location">
    <subcellularLocation>
        <location evidence="1">Membrane</location>
        <topology evidence="1">Multi-pass membrane protein</topology>
    </subcellularLocation>
</comment>
<evidence type="ECO:0000256" key="3">
    <source>
        <dbReference type="ARBA" id="ARBA00022448"/>
    </source>
</evidence>
<dbReference type="InterPro" id="IPR013121">
    <property type="entry name" value="Fe_red_NAD-bd_6"/>
</dbReference>
<dbReference type="OrthoDB" id="167398at2759"/>
<dbReference type="Pfam" id="PF01794">
    <property type="entry name" value="Ferric_reduct"/>
    <property type="match status" value="1"/>
</dbReference>
<reference evidence="15 16" key="1">
    <citation type="submission" date="2018-12" db="EMBL/GenBank/DDBJ databases">
        <authorList>
            <person name="Tiukova I."/>
            <person name="Dainat J."/>
        </authorList>
    </citation>
    <scope>NUCLEOTIDE SEQUENCE [LARGE SCALE GENOMIC DNA]</scope>
</reference>
<dbReference type="InterPro" id="IPR039261">
    <property type="entry name" value="FNR_nucleotide-bd"/>
</dbReference>
<dbReference type="GO" id="GO:0006879">
    <property type="term" value="P:intracellular iron ion homeostasis"/>
    <property type="evidence" value="ECO:0007669"/>
    <property type="project" value="TreeGrafter"/>
</dbReference>
<dbReference type="GO" id="GO:0000293">
    <property type="term" value="F:ferric-chelate reductase activity"/>
    <property type="evidence" value="ECO:0007669"/>
    <property type="project" value="UniProtKB-ARBA"/>
</dbReference>
<dbReference type="InterPro" id="IPR051410">
    <property type="entry name" value="Ferric/Cupric_Reductase"/>
</dbReference>
<dbReference type="InParanoid" id="A0A448YNS4"/>
<evidence type="ECO:0000256" key="11">
    <source>
        <dbReference type="ARBA" id="ARBA00023136"/>
    </source>
</evidence>
<keyword evidence="3" id="KW-0813">Transport</keyword>
<dbReference type="STRING" id="13370.A0A448YNS4"/>